<feature type="transmembrane region" description="Helical" evidence="7">
    <location>
        <begin position="6"/>
        <end position="23"/>
    </location>
</feature>
<evidence type="ECO:0000256" key="4">
    <source>
        <dbReference type="ARBA" id="ARBA00022989"/>
    </source>
</evidence>
<accession>A0ABW2FSY1</accession>
<feature type="compositionally biased region" description="Polar residues" evidence="6">
    <location>
        <begin position="116"/>
        <end position="132"/>
    </location>
</feature>
<dbReference type="Pfam" id="PF01810">
    <property type="entry name" value="LysE"/>
    <property type="match status" value="1"/>
</dbReference>
<feature type="transmembrane region" description="Helical" evidence="7">
    <location>
        <begin position="66"/>
        <end position="86"/>
    </location>
</feature>
<evidence type="ECO:0000256" key="6">
    <source>
        <dbReference type="SAM" id="MobiDB-lite"/>
    </source>
</evidence>
<protein>
    <submittedName>
        <fullName evidence="8">LysE family translocator</fullName>
    </submittedName>
</protein>
<dbReference type="Proteomes" id="UP001596435">
    <property type="component" value="Unassembled WGS sequence"/>
</dbReference>
<evidence type="ECO:0000256" key="3">
    <source>
        <dbReference type="ARBA" id="ARBA00022692"/>
    </source>
</evidence>
<feature type="transmembrane region" description="Helical" evidence="7">
    <location>
        <begin position="35"/>
        <end position="60"/>
    </location>
</feature>
<proteinExistence type="predicted"/>
<dbReference type="PANTHER" id="PTHR30086">
    <property type="entry name" value="ARGININE EXPORTER PROTEIN ARGO"/>
    <property type="match status" value="1"/>
</dbReference>
<keyword evidence="4 7" id="KW-1133">Transmembrane helix</keyword>
<reference evidence="9" key="1">
    <citation type="journal article" date="2019" name="Int. J. Syst. Evol. Microbiol.">
        <title>The Global Catalogue of Microorganisms (GCM) 10K type strain sequencing project: providing services to taxonomists for standard genome sequencing and annotation.</title>
        <authorList>
            <consortium name="The Broad Institute Genomics Platform"/>
            <consortium name="The Broad Institute Genome Sequencing Center for Infectious Disease"/>
            <person name="Wu L."/>
            <person name="Ma J."/>
        </authorList>
    </citation>
    <scope>NUCLEOTIDE SEQUENCE [LARGE SCALE GENOMIC DNA]</scope>
    <source>
        <strain evidence="9">CGMCC 1.12859</strain>
    </source>
</reference>
<dbReference type="PIRSF" id="PIRSF006324">
    <property type="entry name" value="LeuE"/>
    <property type="match status" value="1"/>
</dbReference>
<keyword evidence="5 7" id="KW-0472">Membrane</keyword>
<dbReference type="PANTHER" id="PTHR30086:SF20">
    <property type="entry name" value="ARGININE EXPORTER PROTEIN ARGO-RELATED"/>
    <property type="match status" value="1"/>
</dbReference>
<evidence type="ECO:0000256" key="2">
    <source>
        <dbReference type="ARBA" id="ARBA00022475"/>
    </source>
</evidence>
<gene>
    <name evidence="8" type="ORF">ACFQMG_12590</name>
</gene>
<organism evidence="8 9">
    <name type="scientific">Kitasatospora paranensis</name>
    <dbReference type="NCBI Taxonomy" id="258053"/>
    <lineage>
        <taxon>Bacteria</taxon>
        <taxon>Bacillati</taxon>
        <taxon>Actinomycetota</taxon>
        <taxon>Actinomycetes</taxon>
        <taxon>Kitasatosporales</taxon>
        <taxon>Streptomycetaceae</taxon>
        <taxon>Kitasatospora</taxon>
    </lineage>
</organism>
<evidence type="ECO:0000256" key="5">
    <source>
        <dbReference type="ARBA" id="ARBA00023136"/>
    </source>
</evidence>
<keyword evidence="2" id="KW-1003">Cell membrane</keyword>
<dbReference type="RefSeq" id="WP_345708430.1">
    <property type="nucleotide sequence ID" value="NZ_BAABKV010000001.1"/>
</dbReference>
<sequence length="246" mass="25037">MAGFLIAVLPLIATPGASLALLVRHVSAGGRRRAAGVVLGTVSGLAVHATLAMAGLSAVVMHSAQAFTAVRLAGALYLVGLGLWCLRSGRSRTASGKTAPGRTATASGKTAPGRTATASGRSESGGTTSAWTASRGIASAQSSPARFRWGGRSAYVQALLGNVLNPKAASIYLTLLPQFVDPHRTVVPQIAVLACAHALLVSGWLIGWTMLLGPAARALRATRMRTALQRFTGLILVGLGLRAAAA</sequence>
<dbReference type="InterPro" id="IPR001123">
    <property type="entry name" value="LeuE-type"/>
</dbReference>
<evidence type="ECO:0000313" key="9">
    <source>
        <dbReference type="Proteomes" id="UP001596435"/>
    </source>
</evidence>
<keyword evidence="3 7" id="KW-0812">Transmembrane</keyword>
<evidence type="ECO:0000313" key="8">
    <source>
        <dbReference type="EMBL" id="MFC7180391.1"/>
    </source>
</evidence>
<evidence type="ECO:0000256" key="7">
    <source>
        <dbReference type="SAM" id="Phobius"/>
    </source>
</evidence>
<feature type="transmembrane region" description="Helical" evidence="7">
    <location>
        <begin position="186"/>
        <end position="206"/>
    </location>
</feature>
<keyword evidence="9" id="KW-1185">Reference proteome</keyword>
<feature type="transmembrane region" description="Helical" evidence="7">
    <location>
        <begin position="154"/>
        <end position="174"/>
    </location>
</feature>
<evidence type="ECO:0000256" key="1">
    <source>
        <dbReference type="ARBA" id="ARBA00004651"/>
    </source>
</evidence>
<feature type="region of interest" description="Disordered" evidence="6">
    <location>
        <begin position="91"/>
        <end position="133"/>
    </location>
</feature>
<dbReference type="EMBL" id="JBHTAJ010000019">
    <property type="protein sequence ID" value="MFC7180391.1"/>
    <property type="molecule type" value="Genomic_DNA"/>
</dbReference>
<comment type="caution">
    <text evidence="8">The sequence shown here is derived from an EMBL/GenBank/DDBJ whole genome shotgun (WGS) entry which is preliminary data.</text>
</comment>
<comment type="subcellular location">
    <subcellularLocation>
        <location evidence="1">Cell membrane</location>
        <topology evidence="1">Multi-pass membrane protein</topology>
    </subcellularLocation>
</comment>
<name>A0ABW2FSY1_9ACTN</name>